<name>A0A6G1IML7_9PLEO</name>
<dbReference type="Proteomes" id="UP000799291">
    <property type="component" value="Unassembled WGS sequence"/>
</dbReference>
<sequence length="69" mass="7622">MVIMPPSQVELLRLSHSIPSVEDAPPIRSVIPCHTRTRSLGDDAVCHLHEALIPSEWSQDAPPLTTCRL</sequence>
<gene>
    <name evidence="1" type="ORF">K458DRAFT_119245</name>
</gene>
<dbReference type="AlphaFoldDB" id="A0A6G1IML7"/>
<proteinExistence type="predicted"/>
<evidence type="ECO:0000313" key="2">
    <source>
        <dbReference type="Proteomes" id="UP000799291"/>
    </source>
</evidence>
<keyword evidence="2" id="KW-1185">Reference proteome</keyword>
<reference evidence="1" key="1">
    <citation type="journal article" date="2020" name="Stud. Mycol.">
        <title>101 Dothideomycetes genomes: a test case for predicting lifestyles and emergence of pathogens.</title>
        <authorList>
            <person name="Haridas S."/>
            <person name="Albert R."/>
            <person name="Binder M."/>
            <person name="Bloem J."/>
            <person name="Labutti K."/>
            <person name="Salamov A."/>
            <person name="Andreopoulos B."/>
            <person name="Baker S."/>
            <person name="Barry K."/>
            <person name="Bills G."/>
            <person name="Bluhm B."/>
            <person name="Cannon C."/>
            <person name="Castanera R."/>
            <person name="Culley D."/>
            <person name="Daum C."/>
            <person name="Ezra D."/>
            <person name="Gonzalez J."/>
            <person name="Henrissat B."/>
            <person name="Kuo A."/>
            <person name="Liang C."/>
            <person name="Lipzen A."/>
            <person name="Lutzoni F."/>
            <person name="Magnuson J."/>
            <person name="Mondo S."/>
            <person name="Nolan M."/>
            <person name="Ohm R."/>
            <person name="Pangilinan J."/>
            <person name="Park H.-J."/>
            <person name="Ramirez L."/>
            <person name="Alfaro M."/>
            <person name="Sun H."/>
            <person name="Tritt A."/>
            <person name="Yoshinaga Y."/>
            <person name="Zwiers L.-H."/>
            <person name="Turgeon B."/>
            <person name="Goodwin S."/>
            <person name="Spatafora J."/>
            <person name="Crous P."/>
            <person name="Grigoriev I."/>
        </authorList>
    </citation>
    <scope>NUCLEOTIDE SEQUENCE</scope>
    <source>
        <strain evidence="1">CBS 122367</strain>
    </source>
</reference>
<dbReference type="EMBL" id="MU005605">
    <property type="protein sequence ID" value="KAF2679230.1"/>
    <property type="molecule type" value="Genomic_DNA"/>
</dbReference>
<evidence type="ECO:0000313" key="1">
    <source>
        <dbReference type="EMBL" id="KAF2679230.1"/>
    </source>
</evidence>
<protein>
    <submittedName>
        <fullName evidence="1">Uncharacterized protein</fullName>
    </submittedName>
</protein>
<organism evidence="1 2">
    <name type="scientific">Lentithecium fluviatile CBS 122367</name>
    <dbReference type="NCBI Taxonomy" id="1168545"/>
    <lineage>
        <taxon>Eukaryota</taxon>
        <taxon>Fungi</taxon>
        <taxon>Dikarya</taxon>
        <taxon>Ascomycota</taxon>
        <taxon>Pezizomycotina</taxon>
        <taxon>Dothideomycetes</taxon>
        <taxon>Pleosporomycetidae</taxon>
        <taxon>Pleosporales</taxon>
        <taxon>Massarineae</taxon>
        <taxon>Lentitheciaceae</taxon>
        <taxon>Lentithecium</taxon>
    </lineage>
</organism>
<accession>A0A6G1IML7</accession>